<evidence type="ECO:0000313" key="2">
    <source>
        <dbReference type="Proteomes" id="UP000186817"/>
    </source>
</evidence>
<name>A0A1Q9EGX1_SYMMI</name>
<evidence type="ECO:0000313" key="1">
    <source>
        <dbReference type="EMBL" id="OLQ06693.1"/>
    </source>
</evidence>
<dbReference type="Proteomes" id="UP000186817">
    <property type="component" value="Unassembled WGS sequence"/>
</dbReference>
<organism evidence="1 2">
    <name type="scientific">Symbiodinium microadriaticum</name>
    <name type="common">Dinoflagellate</name>
    <name type="synonym">Zooxanthella microadriatica</name>
    <dbReference type="NCBI Taxonomy" id="2951"/>
    <lineage>
        <taxon>Eukaryota</taxon>
        <taxon>Sar</taxon>
        <taxon>Alveolata</taxon>
        <taxon>Dinophyceae</taxon>
        <taxon>Suessiales</taxon>
        <taxon>Symbiodiniaceae</taxon>
        <taxon>Symbiodinium</taxon>
    </lineage>
</organism>
<accession>A0A1Q9EGX1</accession>
<reference evidence="1 2" key="1">
    <citation type="submission" date="2016-02" db="EMBL/GenBank/DDBJ databases">
        <title>Genome analysis of coral dinoflagellate symbionts highlights evolutionary adaptations to a symbiotic lifestyle.</title>
        <authorList>
            <person name="Aranda M."/>
            <person name="Li Y."/>
            <person name="Liew Y.J."/>
            <person name="Baumgarten S."/>
            <person name="Simakov O."/>
            <person name="Wilson M."/>
            <person name="Piel J."/>
            <person name="Ashoor H."/>
            <person name="Bougouffa S."/>
            <person name="Bajic V.B."/>
            <person name="Ryu T."/>
            <person name="Ravasi T."/>
            <person name="Bayer T."/>
            <person name="Micklem G."/>
            <person name="Kim H."/>
            <person name="Bhak J."/>
            <person name="Lajeunesse T.C."/>
            <person name="Voolstra C.R."/>
        </authorList>
    </citation>
    <scope>NUCLEOTIDE SEQUENCE [LARGE SCALE GENOMIC DNA]</scope>
    <source>
        <strain evidence="1 2">CCMP2467</strain>
    </source>
</reference>
<proteinExistence type="predicted"/>
<dbReference type="PANTHER" id="PTHR33050">
    <property type="entry name" value="REVERSE TRANSCRIPTASE DOMAIN-CONTAINING PROTEIN"/>
    <property type="match status" value="1"/>
</dbReference>
<dbReference type="SUPFAM" id="SSF56672">
    <property type="entry name" value="DNA/RNA polymerases"/>
    <property type="match status" value="1"/>
</dbReference>
<gene>
    <name evidence="1" type="ORF">AK812_SmicGene9963</name>
</gene>
<comment type="caution">
    <text evidence="1">The sequence shown here is derived from an EMBL/GenBank/DDBJ whole genome shotgun (WGS) entry which is preliminary data.</text>
</comment>
<dbReference type="PANTHER" id="PTHR33050:SF7">
    <property type="entry name" value="RIBONUCLEASE H"/>
    <property type="match status" value="1"/>
</dbReference>
<dbReference type="InterPro" id="IPR043502">
    <property type="entry name" value="DNA/RNA_pol_sf"/>
</dbReference>
<protein>
    <submittedName>
        <fullName evidence="1">Uncharacterized protein</fullName>
    </submittedName>
</protein>
<sequence>MFPPSPPQSSSIQYHGTMMEAFTNAKHEQISKWLELAMQAARHSTLVAGLLTSVNSSTLIARLVEANAPSTLAQYLSKWAQWSSFSTCTGGSCYEPSVASLADFLVVHSRGKLGSAISWVKALRFVANRLELKILQESLRSEIVRAFCKNVNAVERRETAIAFGVEWFWSAYGLVFAGPTRSGYFEVHAVGCICSGVSHSTLDQPRSSKRLRVDFARYVLRFGELDLLYPTFRYADRTIRHASFVLPRRLEENRLRSDQVACLLARDFLTRGRYIGAMAGLDLKVDDREAFQQLLDRWAAPEPVRRRLDQAGFNTVALLAHALPSLDVLEAFIESLLGRPEGSDPTDDLVVDVPRHLPLESVLRRYLDRLSVALSLLDACHLLTLKKMSEKFISLATAVPLDRSLRGPTLAEAMDADRLLTCDRTCTMRLRRDLVPVLSLRETPDLDGFSSGGSAHRDVLNSHLPNIVIPVTSFQGGDLRVECSRGSDVILRDGVQVPAVRLPVSQGPAAFSASQCVHEVLPFQGRRLVVAAYTLKACSRLSSDHSLQLSQLGFRLPSQADLDRATIFAPRMLCLSEAQAACLPSFAGELPAEAPASDISAEVAGPCLADQVDCLPENDVPKNLFHGKFFLDLCSGAEAPVTKALRALQADCFEPLDIIHGAQCDLLNDDCFDRLLELSASGLIGAALAAPPCGDFSLLKMRSGGPAPVRTPQEPDGCAANSWSQALRAQNSALLHDRCQDLLSRIAAAGGCIIFEQPPSSMTFLNVRVQQWLRSTTPYVIQVAACKHDLDVSKHWMFSSNCPGILELASSCSHSPGTHRPIWGQRAADGSFFSRLTAQYPKSLAEVLAAFLIGFTTRENRLLPSVDWRSALPNNPTWPRPRSRVEDGAGVHSSAFWIQPQSKDHLRLLRQSWTTRLCQDRLCLRIADSLRQGIDQPPVSQRELQPFLDDVCDFCGVLPQNRQDFLAIEPGQPFRLNVLEHLLRACDDSEADLCPMLREGVRLGVEFDIPPSKHWPLRSEEPELADLVICDGAWRSASDNPSQVRELLAAELQEGWIEEYSSLADIQSAFSSVAVGKLGLVVAEGRSPRLVVDSSISGVTAASRMPNRIQNPRIADVEACAPSCLGKEPWLAVALDVRKAHRLLKVARCDQALLAFSFEGRFFISKTLNFGARASAFWWARVAGSLLRLSHKIVWVSHLLWGYVDDFLGGFRGSTAPISASLWVLLFLVLGVPLSWQKAAWGPVTVWIGWEIDLRSWSCELPPAKISKILDQLEELISAGSKVRFKTLESLVGRLLWVTGLWKVLRPLLSPLYRALHALPSSCVGVSPELWNSILRNVDSFCVLARKTAHPSFHAGARITRVANSFVTSKDELLATPFRKRRLWVEVRDPDHPLRLAEADTLASLHAWKDLLISTPFVKSLRSPVDLQIVAEADACATETSMGLGGYVCWPSGRSHWFALSLSATELQDFSDLFPVPLQSHIAALELLAQLLLLWCIHQALPSCRGRLHAFLRCDNSAAEAASSKGMSSVLAMSGVLQRFLSFQAWSGIEVEVEHIAGYKNALADELSRLPADSVPPLGITDRVSPPLHWLLSSGLYLEPPAARWPEHLQQLASKK</sequence>
<dbReference type="OrthoDB" id="410498at2759"/>
<dbReference type="EMBL" id="LSRX01000154">
    <property type="protein sequence ID" value="OLQ06693.1"/>
    <property type="molecule type" value="Genomic_DNA"/>
</dbReference>
<keyword evidence="2" id="KW-1185">Reference proteome</keyword>
<dbReference type="InterPro" id="IPR052055">
    <property type="entry name" value="Hepadnavirus_pol/RT"/>
</dbReference>